<keyword evidence="9" id="KW-0282">Flagellum</keyword>
<dbReference type="GO" id="GO:0044781">
    <property type="term" value="P:bacterial-type flagellum organization"/>
    <property type="evidence" value="ECO:0007669"/>
    <property type="project" value="UniProtKB-KW"/>
</dbReference>
<keyword evidence="4" id="KW-0813">Transport</keyword>
<keyword evidence="5" id="KW-1005">Bacterial flagellum biogenesis</keyword>
<sequence length="219" mass="23573">MHTSSHIRPFVFDSIFAIPEADPSKVSTHDLQLEIAALQADLALAQQQQEMLLASVRAEAFEAGLAQARDERENAMLAAVDALQASLEHLDSRMEDIAAEVARDGAEVSLAAAELLAGRAIAMDPGLAIDDAIGRVLKQVARGQELLVRVAPSLAADVERMIEARQAQDRRRLNLQVVSDPSLAPGDAFIEWDQGALALDAEARREAIRAELEALLPTA</sequence>
<dbReference type="Proteomes" id="UP000197783">
    <property type="component" value="Unassembled WGS sequence"/>
</dbReference>
<evidence type="ECO:0000256" key="4">
    <source>
        <dbReference type="ARBA" id="ARBA00022448"/>
    </source>
</evidence>
<dbReference type="GO" id="GO:0015031">
    <property type="term" value="P:protein transport"/>
    <property type="evidence" value="ECO:0007669"/>
    <property type="project" value="UniProtKB-KW"/>
</dbReference>
<dbReference type="OrthoDB" id="7304298at2"/>
<dbReference type="InterPro" id="IPR018035">
    <property type="entry name" value="Flagellar_FliH/T3SS_HrpE"/>
</dbReference>
<keyword evidence="7" id="KW-1006">Bacterial flagellum protein export</keyword>
<feature type="domain" description="Flagellar assembly protein FliH/Type III secretion system HrpE" evidence="8">
    <location>
        <begin position="79"/>
        <end position="204"/>
    </location>
</feature>
<evidence type="ECO:0000256" key="6">
    <source>
        <dbReference type="ARBA" id="ARBA00022927"/>
    </source>
</evidence>
<evidence type="ECO:0000256" key="1">
    <source>
        <dbReference type="ARBA" id="ARBA00003041"/>
    </source>
</evidence>
<comment type="caution">
    <text evidence="9">The sequence shown here is derived from an EMBL/GenBank/DDBJ whole genome shotgun (WGS) entry which is preliminary data.</text>
</comment>
<evidence type="ECO:0000313" key="9">
    <source>
        <dbReference type="EMBL" id="OWK33123.1"/>
    </source>
</evidence>
<evidence type="ECO:0000256" key="5">
    <source>
        <dbReference type="ARBA" id="ARBA00022795"/>
    </source>
</evidence>
<dbReference type="AlphaFoldDB" id="A0A245ZTR0"/>
<dbReference type="PANTHER" id="PTHR34982">
    <property type="entry name" value="YOP PROTEINS TRANSLOCATION PROTEIN L"/>
    <property type="match status" value="1"/>
</dbReference>
<keyword evidence="9" id="KW-0969">Cilium</keyword>
<dbReference type="EMBL" id="NBBJ01000001">
    <property type="protein sequence ID" value="OWK33123.1"/>
    <property type="molecule type" value="Genomic_DNA"/>
</dbReference>
<organism evidence="9 10">
    <name type="scientific">Sphingomonas mucosissima</name>
    <dbReference type="NCBI Taxonomy" id="370959"/>
    <lineage>
        <taxon>Bacteria</taxon>
        <taxon>Pseudomonadati</taxon>
        <taxon>Pseudomonadota</taxon>
        <taxon>Alphaproteobacteria</taxon>
        <taxon>Sphingomonadales</taxon>
        <taxon>Sphingomonadaceae</taxon>
        <taxon>Sphingomonas</taxon>
    </lineage>
</organism>
<keyword evidence="9" id="KW-0966">Cell projection</keyword>
<dbReference type="Pfam" id="PF02108">
    <property type="entry name" value="FliH"/>
    <property type="match status" value="1"/>
</dbReference>
<dbReference type="RefSeq" id="WP_088333046.1">
    <property type="nucleotide sequence ID" value="NZ_NBBJ01000001.1"/>
</dbReference>
<evidence type="ECO:0000256" key="2">
    <source>
        <dbReference type="ARBA" id="ARBA00006602"/>
    </source>
</evidence>
<gene>
    <name evidence="9" type="ORF">SPMU_14690</name>
</gene>
<evidence type="ECO:0000256" key="7">
    <source>
        <dbReference type="ARBA" id="ARBA00023225"/>
    </source>
</evidence>
<accession>A0A245ZTR0</accession>
<proteinExistence type="inferred from homology"/>
<dbReference type="PANTHER" id="PTHR34982:SF1">
    <property type="entry name" value="FLAGELLAR ASSEMBLY PROTEIN FLIH"/>
    <property type="match status" value="1"/>
</dbReference>
<evidence type="ECO:0000256" key="3">
    <source>
        <dbReference type="ARBA" id="ARBA00016507"/>
    </source>
</evidence>
<keyword evidence="10" id="KW-1185">Reference proteome</keyword>
<protein>
    <recommendedName>
        <fullName evidence="3">Flagellar assembly protein FliH</fullName>
    </recommendedName>
</protein>
<dbReference type="GO" id="GO:0005829">
    <property type="term" value="C:cytosol"/>
    <property type="evidence" value="ECO:0007669"/>
    <property type="project" value="TreeGrafter"/>
</dbReference>
<dbReference type="InterPro" id="IPR051472">
    <property type="entry name" value="T3SS_Stator/FliH"/>
</dbReference>
<keyword evidence="6" id="KW-0653">Protein transport</keyword>
<name>A0A245ZTR0_9SPHN</name>
<comment type="function">
    <text evidence="1">Needed for flagellar regrowth and assembly.</text>
</comment>
<evidence type="ECO:0000259" key="8">
    <source>
        <dbReference type="Pfam" id="PF02108"/>
    </source>
</evidence>
<comment type="similarity">
    <text evidence="2">Belongs to the FliH family.</text>
</comment>
<reference evidence="9 10" key="1">
    <citation type="submission" date="2017-03" db="EMBL/GenBank/DDBJ databases">
        <title>Genome sequence of Sphingomonas mucosissima DSM 17494.</title>
        <authorList>
            <person name="Poehlein A."/>
            <person name="Wuebbeler J.H."/>
            <person name="Steinbuechel A."/>
            <person name="Daniel R."/>
        </authorList>
    </citation>
    <scope>NUCLEOTIDE SEQUENCE [LARGE SCALE GENOMIC DNA]</scope>
    <source>
        <strain evidence="9 10">DSM 17494</strain>
    </source>
</reference>
<evidence type="ECO:0000313" key="10">
    <source>
        <dbReference type="Proteomes" id="UP000197783"/>
    </source>
</evidence>